<protein>
    <recommendedName>
        <fullName evidence="4">mannan endo-1,4-beta-mannosidase</fullName>
        <ecNumber evidence="4">3.2.1.78</ecNumber>
    </recommendedName>
</protein>
<evidence type="ECO:0000256" key="10">
    <source>
        <dbReference type="SAM" id="SignalP"/>
    </source>
</evidence>
<dbReference type="Pfam" id="PF00734">
    <property type="entry name" value="CBM_1"/>
    <property type="match status" value="1"/>
</dbReference>
<keyword evidence="5" id="KW-0964">Secreted</keyword>
<sequence>MKSIILVSLALLGTACSEDVGPWGQCGGINHSGSTTCINGYSCQVINEWYHQCQPSSNPPTTTQPAPTTTTTAIPTSTPTTGPSSGFVTTSGTSFVLNGNKFNFVGSNSYWLPMLENTVDVDYALDKFKESGMKVLRIWGFADYTTPQSSGTTVFQSWNNGVPTINTGANGLQRLDYIVNAADARGIKLLIPFVNNWADYGGMQAYVDQMAPGGTQETFYTTPAIKEAYKNYVKAVVSRYVDSPAIFGWELANEPRCSGALKNGGNCNTAMTTVWIKEMSEYVKSLDNNHMVAIGDEGFFARTGNPDWFYNGGEGVDFDGNLKLSSVDFGTFHLYPSHWSQTYEWSSQFIKDHGDAAQSIGKPVILEEYGIPRDTGVRTVELQKWHGTVLNSEIAGDMYWQFGTTLPVAGRTHDDTFSIFTDDSDYGVLVVDYAKEFEAKKNN</sequence>
<keyword evidence="8" id="KW-0326">Glycosidase</keyword>
<feature type="signal peptide" evidence="10">
    <location>
        <begin position="1"/>
        <end position="17"/>
    </location>
</feature>
<dbReference type="InterPro" id="IPR017853">
    <property type="entry name" value="GH"/>
</dbReference>
<dbReference type="STRING" id="341454.A0A4S2N085"/>
<dbReference type="AlphaFoldDB" id="A0A4S2N085"/>
<dbReference type="PANTHER" id="PTHR31451">
    <property type="match status" value="1"/>
</dbReference>
<dbReference type="EMBL" id="ML220115">
    <property type="protein sequence ID" value="TGZ82488.1"/>
    <property type="molecule type" value="Genomic_DNA"/>
</dbReference>
<dbReference type="Proteomes" id="UP000298138">
    <property type="component" value="Unassembled WGS sequence"/>
</dbReference>
<feature type="chain" id="PRO_5021014345" description="mannan endo-1,4-beta-mannosidase" evidence="10">
    <location>
        <begin position="18"/>
        <end position="443"/>
    </location>
</feature>
<evidence type="ECO:0000256" key="7">
    <source>
        <dbReference type="ARBA" id="ARBA00022801"/>
    </source>
</evidence>
<evidence type="ECO:0000313" key="12">
    <source>
        <dbReference type="EMBL" id="TGZ82488.1"/>
    </source>
</evidence>
<dbReference type="GO" id="GO:0030248">
    <property type="term" value="F:cellulose binding"/>
    <property type="evidence" value="ECO:0007669"/>
    <property type="project" value="InterPro"/>
</dbReference>
<dbReference type="Gene3D" id="3.20.20.80">
    <property type="entry name" value="Glycosidases"/>
    <property type="match status" value="1"/>
</dbReference>
<keyword evidence="13" id="KW-1185">Reference proteome</keyword>
<evidence type="ECO:0000259" key="11">
    <source>
        <dbReference type="PROSITE" id="PS51164"/>
    </source>
</evidence>
<dbReference type="InParanoid" id="A0A4S2N085"/>
<evidence type="ECO:0000256" key="4">
    <source>
        <dbReference type="ARBA" id="ARBA00012706"/>
    </source>
</evidence>
<comment type="similarity">
    <text evidence="3">Belongs to the glycosyl hydrolase 5 (cellulase A) family.</text>
</comment>
<evidence type="ECO:0000256" key="9">
    <source>
        <dbReference type="SAM" id="MobiDB-lite"/>
    </source>
</evidence>
<evidence type="ECO:0000256" key="8">
    <source>
        <dbReference type="ARBA" id="ARBA00023295"/>
    </source>
</evidence>
<feature type="domain" description="CBM1" evidence="11">
    <location>
        <begin position="18"/>
        <end position="54"/>
    </location>
</feature>
<reference evidence="12 13" key="1">
    <citation type="submission" date="2019-04" db="EMBL/GenBank/DDBJ databases">
        <title>Comparative genomics and transcriptomics to analyze fruiting body development in filamentous ascomycetes.</title>
        <authorList>
            <consortium name="DOE Joint Genome Institute"/>
            <person name="Lutkenhaus R."/>
            <person name="Traeger S."/>
            <person name="Breuer J."/>
            <person name="Kuo A."/>
            <person name="Lipzen A."/>
            <person name="Pangilinan J."/>
            <person name="Dilworth D."/>
            <person name="Sandor L."/>
            <person name="Poggeler S."/>
            <person name="Barry K."/>
            <person name="Grigoriev I.V."/>
            <person name="Nowrousian M."/>
        </authorList>
    </citation>
    <scope>NUCLEOTIDE SEQUENCE [LARGE SCALE GENOMIC DNA]</scope>
    <source>
        <strain evidence="12 13">CBS 389.68</strain>
    </source>
</reference>
<dbReference type="SMART" id="SM00236">
    <property type="entry name" value="fCBD"/>
    <property type="match status" value="1"/>
</dbReference>
<dbReference type="GO" id="GO:0005576">
    <property type="term" value="C:extracellular region"/>
    <property type="evidence" value="ECO:0007669"/>
    <property type="project" value="UniProtKB-SubCell"/>
</dbReference>
<feature type="region of interest" description="Disordered" evidence="9">
    <location>
        <begin position="56"/>
        <end position="86"/>
    </location>
</feature>
<dbReference type="SUPFAM" id="SSF51445">
    <property type="entry name" value="(Trans)glycosidases"/>
    <property type="match status" value="1"/>
</dbReference>
<dbReference type="PROSITE" id="PS51164">
    <property type="entry name" value="CBM1_2"/>
    <property type="match status" value="1"/>
</dbReference>
<dbReference type="OrthoDB" id="406631at2759"/>
<organism evidence="12 13">
    <name type="scientific">Ascodesmis nigricans</name>
    <dbReference type="NCBI Taxonomy" id="341454"/>
    <lineage>
        <taxon>Eukaryota</taxon>
        <taxon>Fungi</taxon>
        <taxon>Dikarya</taxon>
        <taxon>Ascomycota</taxon>
        <taxon>Pezizomycotina</taxon>
        <taxon>Pezizomycetes</taxon>
        <taxon>Pezizales</taxon>
        <taxon>Ascodesmidaceae</taxon>
        <taxon>Ascodesmis</taxon>
    </lineage>
</organism>
<dbReference type="PROSITE" id="PS00562">
    <property type="entry name" value="CBM1_1"/>
    <property type="match status" value="1"/>
</dbReference>
<dbReference type="InterPro" id="IPR035971">
    <property type="entry name" value="CBD_sf"/>
</dbReference>
<dbReference type="SUPFAM" id="SSF57180">
    <property type="entry name" value="Cellulose-binding domain"/>
    <property type="match status" value="1"/>
</dbReference>
<gene>
    <name evidence="12" type="ORF">EX30DRAFT_339771</name>
</gene>
<dbReference type="GO" id="GO:0016985">
    <property type="term" value="F:mannan endo-1,4-beta-mannosidase activity"/>
    <property type="evidence" value="ECO:0007669"/>
    <property type="project" value="UniProtKB-EC"/>
</dbReference>
<dbReference type="InterPro" id="IPR045053">
    <property type="entry name" value="MAN-like"/>
</dbReference>
<accession>A0A4S2N085</accession>
<dbReference type="GO" id="GO:0046355">
    <property type="term" value="P:mannan catabolic process"/>
    <property type="evidence" value="ECO:0007669"/>
    <property type="project" value="UniProtKB-ARBA"/>
</dbReference>
<dbReference type="InterPro" id="IPR000254">
    <property type="entry name" value="CBD"/>
</dbReference>
<evidence type="ECO:0000313" key="13">
    <source>
        <dbReference type="Proteomes" id="UP000298138"/>
    </source>
</evidence>
<keyword evidence="7 12" id="KW-0378">Hydrolase</keyword>
<dbReference type="InterPro" id="IPR001547">
    <property type="entry name" value="Glyco_hydro_5"/>
</dbReference>
<dbReference type="PROSITE" id="PS51257">
    <property type="entry name" value="PROKAR_LIPOPROTEIN"/>
    <property type="match status" value="1"/>
</dbReference>
<dbReference type="Pfam" id="PF26410">
    <property type="entry name" value="GH5_mannosidase"/>
    <property type="match status" value="1"/>
</dbReference>
<evidence type="ECO:0000256" key="5">
    <source>
        <dbReference type="ARBA" id="ARBA00022525"/>
    </source>
</evidence>
<evidence type="ECO:0000256" key="3">
    <source>
        <dbReference type="ARBA" id="ARBA00005641"/>
    </source>
</evidence>
<name>A0A4S2N085_9PEZI</name>
<dbReference type="EC" id="3.2.1.78" evidence="4"/>
<dbReference type="PANTHER" id="PTHR31451:SF39">
    <property type="entry name" value="MANNAN ENDO-1,4-BETA-MANNOSIDASE 1"/>
    <property type="match status" value="1"/>
</dbReference>
<keyword evidence="6 10" id="KW-0732">Signal</keyword>
<evidence type="ECO:0000256" key="6">
    <source>
        <dbReference type="ARBA" id="ARBA00022729"/>
    </source>
</evidence>
<evidence type="ECO:0000256" key="2">
    <source>
        <dbReference type="ARBA" id="ARBA00004613"/>
    </source>
</evidence>
<evidence type="ECO:0000256" key="1">
    <source>
        <dbReference type="ARBA" id="ARBA00001678"/>
    </source>
</evidence>
<comment type="subcellular location">
    <subcellularLocation>
        <location evidence="2">Secreted</location>
    </subcellularLocation>
</comment>
<comment type="catalytic activity">
    <reaction evidence="1">
        <text>Random hydrolysis of (1-&gt;4)-beta-D-mannosidic linkages in mannans, galactomannans and glucomannans.</text>
        <dbReference type="EC" id="3.2.1.78"/>
    </reaction>
</comment>
<dbReference type="FunFam" id="3.20.20.80:FF:000076">
    <property type="entry name" value="Mannan endo-1,4-beta-mannosidase A"/>
    <property type="match status" value="1"/>
</dbReference>
<proteinExistence type="inferred from homology"/>